<evidence type="ECO:0000313" key="5">
    <source>
        <dbReference type="Proteomes" id="UP001165405"/>
    </source>
</evidence>
<dbReference type="SUPFAM" id="SSF51905">
    <property type="entry name" value="FAD/NAD(P)-binding domain"/>
    <property type="match status" value="1"/>
</dbReference>
<name>A0AA41QDM1_9MICO</name>
<dbReference type="PRINTS" id="PR00420">
    <property type="entry name" value="RNGMNOXGNASE"/>
</dbReference>
<dbReference type="InterPro" id="IPR036188">
    <property type="entry name" value="FAD/NAD-bd_sf"/>
</dbReference>
<dbReference type="EMBL" id="JAKGSG010000032">
    <property type="protein sequence ID" value="MCF4121519.1"/>
    <property type="molecule type" value="Genomic_DNA"/>
</dbReference>
<keyword evidence="1" id="KW-0560">Oxidoreductase</keyword>
<dbReference type="Proteomes" id="UP001165405">
    <property type="component" value="Unassembled WGS sequence"/>
</dbReference>
<dbReference type="RefSeq" id="WP_236089319.1">
    <property type="nucleotide sequence ID" value="NZ_JAKGSG010000032.1"/>
</dbReference>
<proteinExistence type="predicted"/>
<sequence length="392" mass="40994">MELTATVVGGGIAGLASAISLAQAGWRTTVLERSGELGEVGAGVAMSRNAVAAFRGLGFGDDDVARLGPETWAGGTWDLRGREILRIPDDPRVRRAVTLRGVHRRRLHAALQEKALAAGVELVASTRVTAVAQGVPGGAPAVVEAGAARWESDLVVGADGVRSAVRAVLFPHSRPVYSGYSSWRAVVPRPAADAFLTQYWGPHAEFGVMPTGEAETYWYGYVRLPERADLGDELAAARDSFAGWADPVRELVRATPPAALMRHDVHYLPGGLPRYATGRVVMVGDAAHATLPTMGQGAATALEDGVCVGRLVGAPVAAGGDLFATLSAFDAARRPRCRAIARASVRSGRFGAHLGPRWQGLRNGLMRLTPAGALARGADAVMGWTPPEAAAP</sequence>
<evidence type="ECO:0000256" key="1">
    <source>
        <dbReference type="ARBA" id="ARBA00023002"/>
    </source>
</evidence>
<dbReference type="Pfam" id="PF01494">
    <property type="entry name" value="FAD_binding_3"/>
    <property type="match status" value="1"/>
</dbReference>
<feature type="domain" description="FAD-binding" evidence="3">
    <location>
        <begin position="4"/>
        <end position="342"/>
    </location>
</feature>
<keyword evidence="2 4" id="KW-0503">Monooxygenase</keyword>
<reference evidence="4" key="1">
    <citation type="submission" date="2022-01" db="EMBL/GenBank/DDBJ databases">
        <title>Antribacter sp. nov., isolated from Guizhou of China.</title>
        <authorList>
            <person name="Chengliang C."/>
            <person name="Ya Z."/>
        </authorList>
    </citation>
    <scope>NUCLEOTIDE SEQUENCE</scope>
    <source>
        <strain evidence="4">KLBMP 9083</strain>
    </source>
</reference>
<evidence type="ECO:0000259" key="3">
    <source>
        <dbReference type="Pfam" id="PF01494"/>
    </source>
</evidence>
<accession>A0AA41QDM1</accession>
<dbReference type="InterPro" id="IPR050493">
    <property type="entry name" value="FAD-dep_Monooxygenase_BioMet"/>
</dbReference>
<dbReference type="PANTHER" id="PTHR13789:SF309">
    <property type="entry name" value="PUTATIVE (AFU_ORTHOLOGUE AFUA_6G14510)-RELATED"/>
    <property type="match status" value="1"/>
</dbReference>
<dbReference type="InterPro" id="IPR002938">
    <property type="entry name" value="FAD-bd"/>
</dbReference>
<dbReference type="GO" id="GO:0004497">
    <property type="term" value="F:monooxygenase activity"/>
    <property type="evidence" value="ECO:0007669"/>
    <property type="project" value="UniProtKB-KW"/>
</dbReference>
<dbReference type="PANTHER" id="PTHR13789">
    <property type="entry name" value="MONOOXYGENASE"/>
    <property type="match status" value="1"/>
</dbReference>
<dbReference type="GO" id="GO:0071949">
    <property type="term" value="F:FAD binding"/>
    <property type="evidence" value="ECO:0007669"/>
    <property type="project" value="InterPro"/>
</dbReference>
<evidence type="ECO:0000256" key="2">
    <source>
        <dbReference type="ARBA" id="ARBA00023033"/>
    </source>
</evidence>
<protein>
    <submittedName>
        <fullName evidence="4">FAD-dependent monooxygenase</fullName>
    </submittedName>
</protein>
<gene>
    <name evidence="4" type="ORF">L1785_11050</name>
</gene>
<keyword evidence="5" id="KW-1185">Reference proteome</keyword>
<comment type="caution">
    <text evidence="4">The sequence shown here is derived from an EMBL/GenBank/DDBJ whole genome shotgun (WGS) entry which is preliminary data.</text>
</comment>
<dbReference type="AlphaFoldDB" id="A0AA41QDM1"/>
<organism evidence="4 5">
    <name type="scientific">Antribacter soli</name>
    <dbReference type="NCBI Taxonomy" id="2910976"/>
    <lineage>
        <taxon>Bacteria</taxon>
        <taxon>Bacillati</taxon>
        <taxon>Actinomycetota</taxon>
        <taxon>Actinomycetes</taxon>
        <taxon>Micrococcales</taxon>
        <taxon>Promicromonosporaceae</taxon>
        <taxon>Antribacter</taxon>
    </lineage>
</organism>
<dbReference type="Gene3D" id="3.50.50.60">
    <property type="entry name" value="FAD/NAD(P)-binding domain"/>
    <property type="match status" value="1"/>
</dbReference>
<evidence type="ECO:0000313" key="4">
    <source>
        <dbReference type="EMBL" id="MCF4121519.1"/>
    </source>
</evidence>